<feature type="compositionally biased region" description="Basic and acidic residues" evidence="1">
    <location>
        <begin position="669"/>
        <end position="679"/>
    </location>
</feature>
<dbReference type="PANTHER" id="PTHR39601:SF2">
    <property type="entry name" value="CHORIOGENIN HMINOR"/>
    <property type="match status" value="1"/>
</dbReference>
<evidence type="ECO:0000313" key="3">
    <source>
        <dbReference type="EMBL" id="CAJ2499652.1"/>
    </source>
</evidence>
<feature type="region of interest" description="Disordered" evidence="1">
    <location>
        <begin position="886"/>
        <end position="1017"/>
    </location>
</feature>
<reference evidence="3" key="1">
    <citation type="submission" date="2023-10" db="EMBL/GenBank/DDBJ databases">
        <authorList>
            <person name="Hackl T."/>
        </authorList>
    </citation>
    <scope>NUCLEOTIDE SEQUENCE</scope>
</reference>
<feature type="compositionally biased region" description="Polar residues" evidence="1">
    <location>
        <begin position="886"/>
        <end position="913"/>
    </location>
</feature>
<feature type="region of interest" description="Disordered" evidence="1">
    <location>
        <begin position="1"/>
        <end position="139"/>
    </location>
</feature>
<dbReference type="PANTHER" id="PTHR39601">
    <property type="entry name" value="CHORIOGENIN HMINOR"/>
    <property type="match status" value="1"/>
</dbReference>
<feature type="region of interest" description="Disordered" evidence="1">
    <location>
        <begin position="651"/>
        <end position="686"/>
    </location>
</feature>
<accession>A0AAI8YCG7</accession>
<feature type="compositionally biased region" description="Low complexity" evidence="1">
    <location>
        <begin position="87"/>
        <end position="96"/>
    </location>
</feature>
<dbReference type="Pfam" id="PF26013">
    <property type="entry name" value="DUF8004"/>
    <property type="match status" value="1"/>
</dbReference>
<dbReference type="AlphaFoldDB" id="A0AAI8YCG7"/>
<organism evidence="3 4">
    <name type="scientific">Anthostomella pinea</name>
    <dbReference type="NCBI Taxonomy" id="933095"/>
    <lineage>
        <taxon>Eukaryota</taxon>
        <taxon>Fungi</taxon>
        <taxon>Dikarya</taxon>
        <taxon>Ascomycota</taxon>
        <taxon>Pezizomycotina</taxon>
        <taxon>Sordariomycetes</taxon>
        <taxon>Xylariomycetidae</taxon>
        <taxon>Xylariales</taxon>
        <taxon>Xylariaceae</taxon>
        <taxon>Anthostomella</taxon>
    </lineage>
</organism>
<evidence type="ECO:0000313" key="4">
    <source>
        <dbReference type="Proteomes" id="UP001295740"/>
    </source>
</evidence>
<comment type="caution">
    <text evidence="3">The sequence shown here is derived from an EMBL/GenBank/DDBJ whole genome shotgun (WGS) entry which is preliminary data.</text>
</comment>
<name>A0AAI8YCG7_9PEZI</name>
<dbReference type="EMBL" id="CAUWAG010000003">
    <property type="protein sequence ID" value="CAJ2499652.1"/>
    <property type="molecule type" value="Genomic_DNA"/>
</dbReference>
<feature type="compositionally biased region" description="Pro residues" evidence="1">
    <location>
        <begin position="651"/>
        <end position="662"/>
    </location>
</feature>
<feature type="compositionally biased region" description="Basic and acidic residues" evidence="1">
    <location>
        <begin position="68"/>
        <end position="77"/>
    </location>
</feature>
<protein>
    <submittedName>
        <fullName evidence="3">Uu.00g025050.m01.CDS01</fullName>
    </submittedName>
</protein>
<proteinExistence type="predicted"/>
<gene>
    <name evidence="3" type="ORF">KHLLAP_LOCUS120</name>
</gene>
<sequence length="1017" mass="111625">MSGRSAYVRKKITEPKPGDRGSSAVRGRAKSAGSSRFPERDDVSVNEYPLPQGTGYGTTNARFLKFSEPARDNRETDSAIYRTENTNFSSNNSSGSQSGGSDAGRRDAGTPGTPRGPMPDFAYARARKPVLKTEDVSGIERSGFRSAVDKKSDGFRKGLTKAFTFGGKKKKGGDVAFRSPSSATIRPYSDVENMDANELFPMPVPNPQSGTWDPEYQQMVSPPPSAKLPPLPPPAITPPTKRWIGAGRPVQRWNKLRKDPELWDPNGDVLVYFGRKGQLQRPHPSFRLSSHIIEATESRFLVTLLREGSTDDDYDTQADMPPSPVGAPPMVQHSQLGYNLGRAGQPTPPVSEDASLTDTDGQISYEIYLPTPPNLTKLEAHRHAITTRNVFALLYHASLVGLSLFQALSDLLARLDGYMPSEADNVGTILNYLSARRIDDARNDAETAVSMLAWSETPEVRWEEGWREAFLHCAGMYSLLESCADFRHVTPITRALLERACLETQLRVQAAEERLAEFAYGDIWPVTGPIAHSASRAAADRLQQFFRSHYARIHGSWPPPETDARTTEGEEMWLTRTMARKMQRDFGALYDYLVNRDVVWDESETRSSRKWMMVSESGNKSFSADKPDLPLTDMLIEFDNRMRFPHIPHPYPLVPESIPPTNTPGSGSGRERLRKDRSAKQGGDGRTLERRVHLAYTEATNIYALGSDFAQSALVENFVKFEKADQIGALDPFCARRGRWVLIYGILQTLAIVSVDSPNVRYKDNVSYHLSPRLKGTKTPPWKGVSMPAQEACHELSHCWTAPHSWHSGSGSAESDTSVSSSTRDPLSRMMRSHVQGFQRAPQPFGSQSSNAGWYALGIQSSGIAAPPTPTTWGGSSTVSVSTYSEDTASSVRTPTSAQYPSQTYPSQMSYKSTRSRGGGGDGGAKSERSFATFGANDGRADEGPWPPRSQSIHRAKPPGPLDLAQGMTGVDDFLDVSHSPSSPDVKGEATMLGNSGSSDGTGPLIRDFDELDPVAE</sequence>
<feature type="domain" description="DUF8004" evidence="2">
    <location>
        <begin position="428"/>
        <end position="519"/>
    </location>
</feature>
<dbReference type="Proteomes" id="UP001295740">
    <property type="component" value="Unassembled WGS sequence"/>
</dbReference>
<dbReference type="InterPro" id="IPR058317">
    <property type="entry name" value="DUF8004"/>
</dbReference>
<evidence type="ECO:0000259" key="2">
    <source>
        <dbReference type="Pfam" id="PF26013"/>
    </source>
</evidence>
<keyword evidence="4" id="KW-1185">Reference proteome</keyword>
<evidence type="ECO:0000256" key="1">
    <source>
        <dbReference type="SAM" id="MobiDB-lite"/>
    </source>
</evidence>